<evidence type="ECO:0000256" key="1">
    <source>
        <dbReference type="ARBA" id="ARBA00004651"/>
    </source>
</evidence>
<comment type="caution">
    <text evidence="8">The sequence shown here is derived from an EMBL/GenBank/DDBJ whole genome shotgun (WGS) entry which is preliminary data.</text>
</comment>
<dbReference type="EMBL" id="JAENIM010000022">
    <property type="protein sequence ID" value="MBK1790462.1"/>
    <property type="molecule type" value="Genomic_DNA"/>
</dbReference>
<keyword evidence="3 6" id="KW-0812">Transmembrane</keyword>
<dbReference type="PANTHER" id="PTHR40077:SF1">
    <property type="entry name" value="MEMBRANE PROTEIN"/>
    <property type="match status" value="1"/>
</dbReference>
<gene>
    <name evidence="8" type="ORF">JIN82_04735</name>
</gene>
<dbReference type="Proteomes" id="UP000624703">
    <property type="component" value="Unassembled WGS sequence"/>
</dbReference>
<evidence type="ECO:0000256" key="4">
    <source>
        <dbReference type="ARBA" id="ARBA00022989"/>
    </source>
</evidence>
<accession>A0A8J7MD98</accession>
<evidence type="ECO:0000313" key="9">
    <source>
        <dbReference type="Proteomes" id="UP000624703"/>
    </source>
</evidence>
<dbReference type="Pfam" id="PF12823">
    <property type="entry name" value="DUF3817"/>
    <property type="match status" value="1"/>
</dbReference>
<reference evidence="8" key="1">
    <citation type="submission" date="2021-01" db="EMBL/GenBank/DDBJ databases">
        <title>Modified the classification status of verrucomicrobia.</title>
        <authorList>
            <person name="Feng X."/>
        </authorList>
    </citation>
    <scope>NUCLEOTIDE SEQUENCE</scope>
    <source>
        <strain evidence="8">_KCTC 22039</strain>
    </source>
</reference>
<dbReference type="AlphaFoldDB" id="A0A8J7MD98"/>
<dbReference type="GO" id="GO:0005886">
    <property type="term" value="C:plasma membrane"/>
    <property type="evidence" value="ECO:0007669"/>
    <property type="project" value="UniProtKB-SubCell"/>
</dbReference>
<evidence type="ECO:0000313" key="8">
    <source>
        <dbReference type="EMBL" id="MBK1790462.1"/>
    </source>
</evidence>
<feature type="transmembrane region" description="Helical" evidence="6">
    <location>
        <begin position="71"/>
        <end position="90"/>
    </location>
</feature>
<dbReference type="InterPro" id="IPR023845">
    <property type="entry name" value="DUF3817_TM"/>
</dbReference>
<protein>
    <submittedName>
        <fullName evidence="8">DUF3817 domain-containing protein</fullName>
    </submittedName>
</protein>
<sequence>MNILKSPLGRLRILSLVEALSYLTLLFIAMPMKYIWGQPEMVRVVGMAHGVLFCIFCLVLLQAWIAAEWKIKVPTLIFIASLIPFAPILVERWLKKEEAKFDQLETA</sequence>
<dbReference type="PANTHER" id="PTHR40077">
    <property type="entry name" value="MEMBRANE PROTEIN-RELATED"/>
    <property type="match status" value="1"/>
</dbReference>
<evidence type="ECO:0000256" key="6">
    <source>
        <dbReference type="SAM" id="Phobius"/>
    </source>
</evidence>
<keyword evidence="5 6" id="KW-0472">Membrane</keyword>
<keyword evidence="2" id="KW-1003">Cell membrane</keyword>
<name>A0A8J7MD98_9BACT</name>
<evidence type="ECO:0000259" key="7">
    <source>
        <dbReference type="Pfam" id="PF12823"/>
    </source>
</evidence>
<comment type="subcellular location">
    <subcellularLocation>
        <location evidence="1">Cell membrane</location>
        <topology evidence="1">Multi-pass membrane protein</topology>
    </subcellularLocation>
</comment>
<keyword evidence="4 6" id="KW-1133">Transmembrane helix</keyword>
<dbReference type="NCBIfam" id="TIGR03954">
    <property type="entry name" value="integ_memb_HG"/>
    <property type="match status" value="1"/>
</dbReference>
<evidence type="ECO:0000256" key="5">
    <source>
        <dbReference type="ARBA" id="ARBA00023136"/>
    </source>
</evidence>
<evidence type="ECO:0000256" key="2">
    <source>
        <dbReference type="ARBA" id="ARBA00022475"/>
    </source>
</evidence>
<proteinExistence type="predicted"/>
<feature type="domain" description="DUF3817" evidence="7">
    <location>
        <begin position="9"/>
        <end position="96"/>
    </location>
</feature>
<organism evidence="8 9">
    <name type="scientific">Persicirhabdus sediminis</name>
    <dbReference type="NCBI Taxonomy" id="454144"/>
    <lineage>
        <taxon>Bacteria</taxon>
        <taxon>Pseudomonadati</taxon>
        <taxon>Verrucomicrobiota</taxon>
        <taxon>Verrucomicrobiia</taxon>
        <taxon>Verrucomicrobiales</taxon>
        <taxon>Verrucomicrobiaceae</taxon>
        <taxon>Persicirhabdus</taxon>
    </lineage>
</organism>
<dbReference type="RefSeq" id="WP_200310496.1">
    <property type="nucleotide sequence ID" value="NZ_JAENIM010000022.1"/>
</dbReference>
<evidence type="ECO:0000256" key="3">
    <source>
        <dbReference type="ARBA" id="ARBA00022692"/>
    </source>
</evidence>
<feature type="transmembrane region" description="Helical" evidence="6">
    <location>
        <begin position="12"/>
        <end position="32"/>
    </location>
</feature>
<feature type="transmembrane region" description="Helical" evidence="6">
    <location>
        <begin position="44"/>
        <end position="65"/>
    </location>
</feature>
<keyword evidence="9" id="KW-1185">Reference proteome</keyword>